<dbReference type="RefSeq" id="WP_190448364.1">
    <property type="nucleotide sequence ID" value="NZ_JAMPLM010000007.1"/>
</dbReference>
<evidence type="ECO:0000313" key="2">
    <source>
        <dbReference type="EMBL" id="MEP1058962.1"/>
    </source>
</evidence>
<keyword evidence="3" id="KW-1185">Reference proteome</keyword>
<evidence type="ECO:0000313" key="3">
    <source>
        <dbReference type="Proteomes" id="UP001476950"/>
    </source>
</evidence>
<name>A0ABV0KI89_9CYAN</name>
<comment type="caution">
    <text evidence="2">The sequence shown here is derived from an EMBL/GenBank/DDBJ whole genome shotgun (WGS) entry which is preliminary data.</text>
</comment>
<organism evidence="2 3">
    <name type="scientific">Stenomitos frigidus AS-A4</name>
    <dbReference type="NCBI Taxonomy" id="2933935"/>
    <lineage>
        <taxon>Bacteria</taxon>
        <taxon>Bacillati</taxon>
        <taxon>Cyanobacteriota</taxon>
        <taxon>Cyanophyceae</taxon>
        <taxon>Leptolyngbyales</taxon>
        <taxon>Leptolyngbyaceae</taxon>
        <taxon>Stenomitos</taxon>
    </lineage>
</organism>
<dbReference type="InterPro" id="IPR049250">
    <property type="entry name" value="DUF6883"/>
</dbReference>
<evidence type="ECO:0000259" key="1">
    <source>
        <dbReference type="Pfam" id="PF21814"/>
    </source>
</evidence>
<sequence>MKLPNPDQAVVDMQKLSDYCLNPKHSDGRHKAYVFQSALGIGLEQAIELRNALLQAVKNYDAVSGKSNQHGQKYVIDFPMSRFEKLAVVRSAWIVRYDENFPRLVTCYIL</sequence>
<protein>
    <recommendedName>
        <fullName evidence="1">DUF6883 domain-containing protein</fullName>
    </recommendedName>
</protein>
<accession>A0ABV0KI89</accession>
<feature type="domain" description="DUF6883" evidence="1">
    <location>
        <begin position="2"/>
        <end position="109"/>
    </location>
</feature>
<gene>
    <name evidence="2" type="ORF">NDI38_10995</name>
</gene>
<dbReference type="EMBL" id="JAMPLM010000007">
    <property type="protein sequence ID" value="MEP1058962.1"/>
    <property type="molecule type" value="Genomic_DNA"/>
</dbReference>
<proteinExistence type="predicted"/>
<dbReference type="Proteomes" id="UP001476950">
    <property type="component" value="Unassembled WGS sequence"/>
</dbReference>
<dbReference type="Pfam" id="PF21814">
    <property type="entry name" value="DUF6883"/>
    <property type="match status" value="1"/>
</dbReference>
<reference evidence="2 3" key="1">
    <citation type="submission" date="2022-04" db="EMBL/GenBank/DDBJ databases">
        <title>Positive selection, recombination, and allopatry shape intraspecific diversity of widespread and dominant cyanobacteria.</title>
        <authorList>
            <person name="Wei J."/>
            <person name="Shu W."/>
            <person name="Hu C."/>
        </authorList>
    </citation>
    <scope>NUCLEOTIDE SEQUENCE [LARGE SCALE GENOMIC DNA]</scope>
    <source>
        <strain evidence="2 3">AS-A4</strain>
    </source>
</reference>